<protein>
    <submittedName>
        <fullName evidence="1">Uncharacterized protein</fullName>
    </submittedName>
</protein>
<evidence type="ECO:0000313" key="1">
    <source>
        <dbReference type="EMBL" id="CAA9582545.1"/>
    </source>
</evidence>
<proteinExistence type="predicted"/>
<gene>
    <name evidence="1" type="ORF">AVDCRST_MAG81-3158</name>
</gene>
<dbReference type="EMBL" id="CADCWO010000177">
    <property type="protein sequence ID" value="CAA9582545.1"/>
    <property type="molecule type" value="Genomic_DNA"/>
</dbReference>
<dbReference type="AlphaFoldDB" id="A0A6J4VQZ7"/>
<name>A0A6J4VQZ7_9CYAN</name>
<organism evidence="1">
    <name type="scientific">uncultured Synechococcales cyanobacterium</name>
    <dbReference type="NCBI Taxonomy" id="1936017"/>
    <lineage>
        <taxon>Bacteria</taxon>
        <taxon>Bacillati</taxon>
        <taxon>Cyanobacteriota</taxon>
        <taxon>Cyanophyceae</taxon>
        <taxon>Synechococcales</taxon>
        <taxon>environmental samples</taxon>
    </lineage>
</organism>
<reference evidence="1" key="1">
    <citation type="submission" date="2020-02" db="EMBL/GenBank/DDBJ databases">
        <authorList>
            <person name="Meier V. D."/>
        </authorList>
    </citation>
    <scope>NUCLEOTIDE SEQUENCE</scope>
    <source>
        <strain evidence="1">AVDCRST_MAG81</strain>
    </source>
</reference>
<accession>A0A6J4VQZ7</accession>
<sequence length="41" mass="4519">MDGGNWWILSDLRMQSIAAATMRKVASMLSCRAFVLQTSTA</sequence>